<protein>
    <submittedName>
        <fullName evidence="1">Uncharacterized protein</fullName>
    </submittedName>
</protein>
<dbReference type="Proteomes" id="UP000319986">
    <property type="component" value="Unassembled WGS sequence"/>
</dbReference>
<sequence>MTAATLAMPAATATDRDVETWAGASCPVTTDGPLTGDAAALHETWLRRVTDTAGIDLDAWAPRAGVAANTANLERSYDRYLAFQRDHRELQWAGMGELPGADFGGGLLDMDIMATV</sequence>
<evidence type="ECO:0000313" key="1">
    <source>
        <dbReference type="EMBL" id="GEC86274.1"/>
    </source>
</evidence>
<gene>
    <name evidence="1" type="ORF">CVA01_15880</name>
</gene>
<organism evidence="1 2">
    <name type="scientific">Corynebacterium variabile</name>
    <dbReference type="NCBI Taxonomy" id="1727"/>
    <lineage>
        <taxon>Bacteria</taxon>
        <taxon>Bacillati</taxon>
        <taxon>Actinomycetota</taxon>
        <taxon>Actinomycetes</taxon>
        <taxon>Mycobacteriales</taxon>
        <taxon>Corynebacteriaceae</taxon>
        <taxon>Corynebacterium</taxon>
    </lineage>
</organism>
<dbReference type="RefSeq" id="WP_141329847.1">
    <property type="nucleotide sequence ID" value="NZ_BJNT01000012.1"/>
</dbReference>
<dbReference type="AlphaFoldDB" id="A0A4Y4C4D9"/>
<dbReference type="GeneID" id="82887724"/>
<reference evidence="1 2" key="1">
    <citation type="submission" date="2019-06" db="EMBL/GenBank/DDBJ databases">
        <title>Whole genome shotgun sequence of Corynebacterium variabile NBRC 15286.</title>
        <authorList>
            <person name="Hosoyama A."/>
            <person name="Uohara A."/>
            <person name="Ohji S."/>
            <person name="Ichikawa N."/>
        </authorList>
    </citation>
    <scope>NUCLEOTIDE SEQUENCE [LARGE SCALE GENOMIC DNA]</scope>
    <source>
        <strain evidence="1 2">NBRC 15286</strain>
    </source>
</reference>
<name>A0A4Y4C4D9_9CORY</name>
<accession>A0A4Y4C4D9</accession>
<dbReference type="EMBL" id="BJNT01000012">
    <property type="protein sequence ID" value="GEC86274.1"/>
    <property type="molecule type" value="Genomic_DNA"/>
</dbReference>
<comment type="caution">
    <text evidence="1">The sequence shown here is derived from an EMBL/GenBank/DDBJ whole genome shotgun (WGS) entry which is preliminary data.</text>
</comment>
<evidence type="ECO:0000313" key="2">
    <source>
        <dbReference type="Proteomes" id="UP000319986"/>
    </source>
</evidence>
<proteinExistence type="predicted"/>